<dbReference type="Gene3D" id="1.20.1270.60">
    <property type="entry name" value="Arfaptin homology (AH) domain/BAR domain"/>
    <property type="match status" value="1"/>
</dbReference>
<keyword evidence="1 2" id="KW-0728">SH3 domain</keyword>
<dbReference type="InterPro" id="IPR027267">
    <property type="entry name" value="AH/BAR_dom_sf"/>
</dbReference>
<dbReference type="GO" id="GO:0005829">
    <property type="term" value="C:cytosol"/>
    <property type="evidence" value="ECO:0007669"/>
    <property type="project" value="TreeGrafter"/>
</dbReference>
<dbReference type="InterPro" id="IPR013606">
    <property type="entry name" value="I-BAR_dom"/>
</dbReference>
<evidence type="ECO:0000313" key="6">
    <source>
        <dbReference type="Proteomes" id="UP000887567"/>
    </source>
</evidence>
<dbReference type="Proteomes" id="UP000887567">
    <property type="component" value="Unplaced"/>
</dbReference>
<dbReference type="GO" id="GO:0051764">
    <property type="term" value="P:actin crosslink formation"/>
    <property type="evidence" value="ECO:0007669"/>
    <property type="project" value="TreeGrafter"/>
</dbReference>
<evidence type="ECO:0000313" key="5">
    <source>
        <dbReference type="EnsemblMetazoa" id="XP_028515927.1"/>
    </source>
</evidence>
<reference evidence="5" key="1">
    <citation type="submission" date="2022-11" db="UniProtKB">
        <authorList>
            <consortium name="EnsemblMetazoa"/>
        </authorList>
    </citation>
    <scope>IDENTIFICATION</scope>
</reference>
<organism evidence="5 6">
    <name type="scientific">Exaiptasia diaphana</name>
    <name type="common">Tropical sea anemone</name>
    <name type="synonym">Aiptasia pulchella</name>
    <dbReference type="NCBI Taxonomy" id="2652724"/>
    <lineage>
        <taxon>Eukaryota</taxon>
        <taxon>Metazoa</taxon>
        <taxon>Cnidaria</taxon>
        <taxon>Anthozoa</taxon>
        <taxon>Hexacorallia</taxon>
        <taxon>Actiniaria</taxon>
        <taxon>Aiptasiidae</taxon>
        <taxon>Exaiptasia</taxon>
    </lineage>
</organism>
<dbReference type="InterPro" id="IPR001452">
    <property type="entry name" value="SH3_domain"/>
</dbReference>
<dbReference type="SMART" id="SM00326">
    <property type="entry name" value="SH3"/>
    <property type="match status" value="1"/>
</dbReference>
<dbReference type="SUPFAM" id="SSF50044">
    <property type="entry name" value="SH3-domain"/>
    <property type="match status" value="1"/>
</dbReference>
<dbReference type="GO" id="GO:0051017">
    <property type="term" value="P:actin filament bundle assembly"/>
    <property type="evidence" value="ECO:0007669"/>
    <property type="project" value="TreeGrafter"/>
</dbReference>
<sequence length="456" mass="51184">STVFDHNFDFFCSCLQNIFDIAPVLKELSAAARTYHKALQNVSSAAMAFHTALSKISRMAMTSKGPAHLLGGTLQDIMDTHKDIENRRQEISKLMMNDLIVPVESLVESDNVYVKVCTLLIAILKNYTHDNKTKVELVEKARADLMKVRKKSQRKKPTEKYEEKEKQCDEYYNNLQKQLENFRRESCQRSLSEEWKRYVFVVDRSSIFMKSFMDFYDHNSAMLREKLSTWFSQVKKKPGYQDHYKLNGSIAQEVEPLGHMTSKVKVMAVFDHNAAEDSQLSFKQGDIIDPISDVVSGWQYGQNVKTSKSGWFPAAYTQEIVAVPTGSNVSQTMPAASSTHSRPQLDQSSGHKSLKRYSSAGPATMNIPTPDYGTQQQGNDSTEPPLTPPVSPTDDVPQSIRTSESKPLIPGTMPLPPPPPLTPPPDNNNDTENRSNPFTGVALKKTVTNDRSAPKI</sequence>
<dbReference type="Pfam" id="PF08397">
    <property type="entry name" value="IMD"/>
    <property type="match status" value="1"/>
</dbReference>
<dbReference type="AlphaFoldDB" id="A0A913YN59"/>
<dbReference type="PANTHER" id="PTHR14206:SF7">
    <property type="entry name" value="INSULIN RECEPTOR SUBSTRATE 53 KDA, ISOFORM A"/>
    <property type="match status" value="1"/>
</dbReference>
<dbReference type="OMA" id="YQAEHRS"/>
<dbReference type="GO" id="GO:0030838">
    <property type="term" value="P:positive regulation of actin filament polymerization"/>
    <property type="evidence" value="ECO:0007669"/>
    <property type="project" value="TreeGrafter"/>
</dbReference>
<dbReference type="SUPFAM" id="SSF103657">
    <property type="entry name" value="BAR/IMD domain-like"/>
    <property type="match status" value="1"/>
</dbReference>
<dbReference type="OrthoDB" id="3800937at2759"/>
<dbReference type="Pfam" id="PF00018">
    <property type="entry name" value="SH3_1"/>
    <property type="match status" value="1"/>
</dbReference>
<dbReference type="PROSITE" id="PS50002">
    <property type="entry name" value="SH3"/>
    <property type="match status" value="1"/>
</dbReference>
<feature type="compositionally biased region" description="Polar residues" evidence="3">
    <location>
        <begin position="427"/>
        <end position="438"/>
    </location>
</feature>
<evidence type="ECO:0000256" key="3">
    <source>
        <dbReference type="SAM" id="MobiDB-lite"/>
    </source>
</evidence>
<evidence type="ECO:0000256" key="1">
    <source>
        <dbReference type="ARBA" id="ARBA00022443"/>
    </source>
</evidence>
<dbReference type="GO" id="GO:0005654">
    <property type="term" value="C:nucleoplasm"/>
    <property type="evidence" value="ECO:0007669"/>
    <property type="project" value="TreeGrafter"/>
</dbReference>
<dbReference type="GeneID" id="110242592"/>
<keyword evidence="6" id="KW-1185">Reference proteome</keyword>
<evidence type="ECO:0000259" key="4">
    <source>
        <dbReference type="PROSITE" id="PS50002"/>
    </source>
</evidence>
<dbReference type="Gene3D" id="2.30.30.40">
    <property type="entry name" value="SH3 Domains"/>
    <property type="match status" value="1"/>
</dbReference>
<proteinExistence type="predicted"/>
<dbReference type="InterPro" id="IPR027681">
    <property type="entry name" value="IRSp53/IRTKS/Pinkbar"/>
</dbReference>
<feature type="compositionally biased region" description="Polar residues" evidence="3">
    <location>
        <begin position="372"/>
        <end position="384"/>
    </location>
</feature>
<dbReference type="GO" id="GO:0007009">
    <property type="term" value="P:plasma membrane organization"/>
    <property type="evidence" value="ECO:0007669"/>
    <property type="project" value="InterPro"/>
</dbReference>
<dbReference type="PANTHER" id="PTHR14206">
    <property type="entry name" value="BRAIN-SPECIFIC ANGIOGENESIS INHIBITOR 1-ASSOCIATED PROTEIN 2"/>
    <property type="match status" value="1"/>
</dbReference>
<dbReference type="EnsemblMetazoa" id="XM_028660126.1">
    <property type="protein sequence ID" value="XP_028515927.1"/>
    <property type="gene ID" value="LOC110242592"/>
</dbReference>
<evidence type="ECO:0000256" key="2">
    <source>
        <dbReference type="PROSITE-ProRule" id="PRU00192"/>
    </source>
</evidence>
<dbReference type="InterPro" id="IPR036028">
    <property type="entry name" value="SH3-like_dom_sf"/>
</dbReference>
<name>A0A913YN59_EXADI</name>
<accession>A0A913YN59</accession>
<dbReference type="RefSeq" id="XP_028515927.1">
    <property type="nucleotide sequence ID" value="XM_028660126.1"/>
</dbReference>
<feature type="domain" description="SH3" evidence="4">
    <location>
        <begin position="261"/>
        <end position="322"/>
    </location>
</feature>
<feature type="compositionally biased region" description="Polar residues" evidence="3">
    <location>
        <begin position="328"/>
        <end position="351"/>
    </location>
</feature>
<feature type="compositionally biased region" description="Pro residues" evidence="3">
    <location>
        <begin position="413"/>
        <end position="426"/>
    </location>
</feature>
<feature type="region of interest" description="Disordered" evidence="3">
    <location>
        <begin position="328"/>
        <end position="456"/>
    </location>
</feature>
<dbReference type="KEGG" id="epa:110242592"/>
<protein>
    <recommendedName>
        <fullName evidence="4">SH3 domain-containing protein</fullName>
    </recommendedName>
</protein>